<feature type="domain" description="4Fe-4S ferredoxin-type" evidence="8">
    <location>
        <begin position="74"/>
        <end position="116"/>
    </location>
</feature>
<dbReference type="InterPro" id="IPR051684">
    <property type="entry name" value="Electron_Trans/Redox"/>
</dbReference>
<keyword evidence="4" id="KW-0249">Electron transport</keyword>
<keyword evidence="5" id="KW-0408">Iron</keyword>
<evidence type="ECO:0000256" key="5">
    <source>
        <dbReference type="ARBA" id="ARBA00023004"/>
    </source>
</evidence>
<feature type="transmembrane region" description="Helical" evidence="7">
    <location>
        <begin position="132"/>
        <end position="154"/>
    </location>
</feature>
<feature type="transmembrane region" description="Helical" evidence="7">
    <location>
        <begin position="166"/>
        <end position="188"/>
    </location>
</feature>
<gene>
    <name evidence="9" type="ORF">ASZ90_003337</name>
</gene>
<evidence type="ECO:0000256" key="7">
    <source>
        <dbReference type="SAM" id="Phobius"/>
    </source>
</evidence>
<keyword evidence="2" id="KW-0004">4Fe-4S</keyword>
<dbReference type="GO" id="GO:0005886">
    <property type="term" value="C:plasma membrane"/>
    <property type="evidence" value="ECO:0007669"/>
    <property type="project" value="TreeGrafter"/>
</dbReference>
<dbReference type="InterPro" id="IPR017896">
    <property type="entry name" value="4Fe4S_Fe-S-bd"/>
</dbReference>
<accession>A0A0W8G131</accession>
<evidence type="ECO:0000256" key="6">
    <source>
        <dbReference type="ARBA" id="ARBA00023014"/>
    </source>
</evidence>
<keyword evidence="6" id="KW-0411">Iron-sulfur</keyword>
<dbReference type="GO" id="GO:0046872">
    <property type="term" value="F:metal ion binding"/>
    <property type="evidence" value="ECO:0007669"/>
    <property type="project" value="UniProtKB-KW"/>
</dbReference>
<sequence>MFNSEKFYRNLNKYRKAVQIFSLLFLIAIPILILLDIRYIIGNMYSISFWDLDIVDPAMMVQTIVLSKEFYVPLLIAALIPIALALIFGKVFCSWMCPYNTLLELFELRWLKKIQRKIFNRKRKSNSNPKPYVYWITFVSLVLITLIFGVPLFTWISMPGIISSEIFAVIVGLGIGVSTIIFGLVFLFELIIGKRYWCKYVCPVGATLSLVRTKYTMHINHNEDVCDCAAKAEPCGNDCPLDLNPKENNLYPYCFNCGRCIKVCEVTGNKALSFSFVKKNKK</sequence>
<evidence type="ECO:0000256" key="2">
    <source>
        <dbReference type="ARBA" id="ARBA00022485"/>
    </source>
</evidence>
<dbReference type="SUPFAM" id="SSF54862">
    <property type="entry name" value="4Fe-4S ferredoxins"/>
    <property type="match status" value="1"/>
</dbReference>
<keyword evidence="7" id="KW-0472">Membrane</keyword>
<dbReference type="AlphaFoldDB" id="A0A0W8G131"/>
<dbReference type="InterPro" id="IPR017900">
    <property type="entry name" value="4Fe4S_Fe_S_CS"/>
</dbReference>
<keyword evidence="3" id="KW-0479">Metal-binding</keyword>
<evidence type="ECO:0000256" key="4">
    <source>
        <dbReference type="ARBA" id="ARBA00022982"/>
    </source>
</evidence>
<keyword evidence="7" id="KW-0812">Transmembrane</keyword>
<protein>
    <submittedName>
        <fullName evidence="9">Polyferredoxin naph (Periplasmic nitrate reductase)</fullName>
    </submittedName>
</protein>
<comment type="caution">
    <text evidence="9">The sequence shown here is derived from an EMBL/GenBank/DDBJ whole genome shotgun (WGS) entry which is preliminary data.</text>
</comment>
<evidence type="ECO:0000313" key="9">
    <source>
        <dbReference type="EMBL" id="KUG26821.1"/>
    </source>
</evidence>
<feature type="domain" description="4Fe-4S ferredoxin-type" evidence="8">
    <location>
        <begin position="179"/>
        <end position="211"/>
    </location>
</feature>
<dbReference type="PANTHER" id="PTHR30176">
    <property type="entry name" value="FERREDOXIN-TYPE PROTEIN NAPH"/>
    <property type="match status" value="1"/>
</dbReference>
<reference evidence="9" key="1">
    <citation type="journal article" date="2015" name="Proc. Natl. Acad. Sci. U.S.A.">
        <title>Networks of energetic and metabolic interactions define dynamics in microbial communities.</title>
        <authorList>
            <person name="Embree M."/>
            <person name="Liu J.K."/>
            <person name="Al-Bassam M.M."/>
            <person name="Zengler K."/>
        </authorList>
    </citation>
    <scope>NUCLEOTIDE SEQUENCE</scope>
</reference>
<evidence type="ECO:0000256" key="3">
    <source>
        <dbReference type="ARBA" id="ARBA00022723"/>
    </source>
</evidence>
<feature type="transmembrane region" description="Helical" evidence="7">
    <location>
        <begin position="70"/>
        <end position="93"/>
    </location>
</feature>
<dbReference type="PROSITE" id="PS00198">
    <property type="entry name" value="4FE4S_FER_1"/>
    <property type="match status" value="1"/>
</dbReference>
<name>A0A0W8G131_9ZZZZ</name>
<keyword evidence="1" id="KW-0813">Transport</keyword>
<dbReference type="EMBL" id="LNQE01000400">
    <property type="protein sequence ID" value="KUG26821.1"/>
    <property type="molecule type" value="Genomic_DNA"/>
</dbReference>
<evidence type="ECO:0000256" key="1">
    <source>
        <dbReference type="ARBA" id="ARBA00022448"/>
    </source>
</evidence>
<dbReference type="PANTHER" id="PTHR30176:SF3">
    <property type="entry name" value="FERREDOXIN-TYPE PROTEIN NAPH"/>
    <property type="match status" value="1"/>
</dbReference>
<organism evidence="9">
    <name type="scientific">hydrocarbon metagenome</name>
    <dbReference type="NCBI Taxonomy" id="938273"/>
    <lineage>
        <taxon>unclassified sequences</taxon>
        <taxon>metagenomes</taxon>
        <taxon>ecological metagenomes</taxon>
    </lineage>
</organism>
<feature type="transmembrane region" description="Helical" evidence="7">
    <location>
        <begin position="20"/>
        <end position="41"/>
    </location>
</feature>
<keyword evidence="7" id="KW-1133">Transmembrane helix</keyword>
<proteinExistence type="predicted"/>
<dbReference type="Pfam" id="PF12801">
    <property type="entry name" value="Fer4_5"/>
    <property type="match status" value="2"/>
</dbReference>
<dbReference type="GO" id="GO:0051539">
    <property type="term" value="F:4 iron, 4 sulfur cluster binding"/>
    <property type="evidence" value="ECO:0007669"/>
    <property type="project" value="UniProtKB-KW"/>
</dbReference>
<evidence type="ECO:0000259" key="8">
    <source>
        <dbReference type="Pfam" id="PF12801"/>
    </source>
</evidence>